<evidence type="ECO:0000313" key="1">
    <source>
        <dbReference type="EMBL" id="KAH6926251.1"/>
    </source>
</evidence>
<reference evidence="1" key="1">
    <citation type="submission" date="2020-05" db="EMBL/GenBank/DDBJ databases">
        <title>Large-scale comparative analyses of tick genomes elucidate their genetic diversity and vector capacities.</title>
        <authorList>
            <person name="Jia N."/>
            <person name="Wang J."/>
            <person name="Shi W."/>
            <person name="Du L."/>
            <person name="Sun Y."/>
            <person name="Zhan W."/>
            <person name="Jiang J."/>
            <person name="Wang Q."/>
            <person name="Zhang B."/>
            <person name="Ji P."/>
            <person name="Sakyi L.B."/>
            <person name="Cui X."/>
            <person name="Yuan T."/>
            <person name="Jiang B."/>
            <person name="Yang W."/>
            <person name="Lam T.T.-Y."/>
            <person name="Chang Q."/>
            <person name="Ding S."/>
            <person name="Wang X."/>
            <person name="Zhu J."/>
            <person name="Ruan X."/>
            <person name="Zhao L."/>
            <person name="Wei J."/>
            <person name="Que T."/>
            <person name="Du C."/>
            <person name="Cheng J."/>
            <person name="Dai P."/>
            <person name="Han X."/>
            <person name="Huang E."/>
            <person name="Gao Y."/>
            <person name="Liu J."/>
            <person name="Shao H."/>
            <person name="Ye R."/>
            <person name="Li L."/>
            <person name="Wei W."/>
            <person name="Wang X."/>
            <person name="Wang C."/>
            <person name="Yang T."/>
            <person name="Huo Q."/>
            <person name="Li W."/>
            <person name="Guo W."/>
            <person name="Chen H."/>
            <person name="Zhou L."/>
            <person name="Ni X."/>
            <person name="Tian J."/>
            <person name="Zhou Y."/>
            <person name="Sheng Y."/>
            <person name="Liu T."/>
            <person name="Pan Y."/>
            <person name="Xia L."/>
            <person name="Li J."/>
            <person name="Zhao F."/>
            <person name="Cao W."/>
        </authorList>
    </citation>
    <scope>NUCLEOTIDE SEQUENCE</scope>
    <source>
        <strain evidence="1">Hyas-2018</strain>
    </source>
</reference>
<gene>
    <name evidence="1" type="ORF">HPB50_015926</name>
</gene>
<protein>
    <submittedName>
        <fullName evidence="1">Uncharacterized protein</fullName>
    </submittedName>
</protein>
<sequence length="92" mass="9611">MAQPSKPEECEPATCVAAATRRACKPPPKKHDKASCGVRSVCTARSAVTAAMDHGARGEGRHDEAGSMVAVRQEETTRIPVCFSSCAAQPAT</sequence>
<keyword evidence="2" id="KW-1185">Reference proteome</keyword>
<evidence type="ECO:0000313" key="2">
    <source>
        <dbReference type="Proteomes" id="UP000821845"/>
    </source>
</evidence>
<name>A0ACB7RU61_HYAAI</name>
<proteinExistence type="predicted"/>
<organism evidence="1 2">
    <name type="scientific">Hyalomma asiaticum</name>
    <name type="common">Tick</name>
    <dbReference type="NCBI Taxonomy" id="266040"/>
    <lineage>
        <taxon>Eukaryota</taxon>
        <taxon>Metazoa</taxon>
        <taxon>Ecdysozoa</taxon>
        <taxon>Arthropoda</taxon>
        <taxon>Chelicerata</taxon>
        <taxon>Arachnida</taxon>
        <taxon>Acari</taxon>
        <taxon>Parasitiformes</taxon>
        <taxon>Ixodida</taxon>
        <taxon>Ixodoidea</taxon>
        <taxon>Ixodidae</taxon>
        <taxon>Hyalomminae</taxon>
        <taxon>Hyalomma</taxon>
    </lineage>
</organism>
<comment type="caution">
    <text evidence="1">The sequence shown here is derived from an EMBL/GenBank/DDBJ whole genome shotgun (WGS) entry which is preliminary data.</text>
</comment>
<dbReference type="Proteomes" id="UP000821845">
    <property type="component" value="Chromosome 7"/>
</dbReference>
<accession>A0ACB7RU61</accession>
<dbReference type="EMBL" id="CM023487">
    <property type="protein sequence ID" value="KAH6926251.1"/>
    <property type="molecule type" value="Genomic_DNA"/>
</dbReference>